<accession>A0A1K0IRN8</accession>
<name>A0A1K0IRN8_CUPNE</name>
<organism evidence="2">
    <name type="scientific">Cupriavidus necator</name>
    <name type="common">Alcaligenes eutrophus</name>
    <name type="synonym">Ralstonia eutropha</name>
    <dbReference type="NCBI Taxonomy" id="106590"/>
    <lineage>
        <taxon>Bacteria</taxon>
        <taxon>Pseudomonadati</taxon>
        <taxon>Pseudomonadota</taxon>
        <taxon>Betaproteobacteria</taxon>
        <taxon>Burkholderiales</taxon>
        <taxon>Burkholderiaceae</taxon>
        <taxon>Cupriavidus</taxon>
    </lineage>
</organism>
<evidence type="ECO:0000256" key="1">
    <source>
        <dbReference type="SAM" id="MobiDB-lite"/>
    </source>
</evidence>
<proteinExistence type="predicted"/>
<dbReference type="AlphaFoldDB" id="A0A1K0IRN8"/>
<evidence type="ECO:0000313" key="2">
    <source>
        <dbReference type="EMBL" id="SCU75575.1"/>
    </source>
</evidence>
<sequence>MEHKPDMSGWTNPDLSLPDEPAAEAERTCLGCGALVAAGEAPPCGH</sequence>
<dbReference type="RefSeq" id="WP_340524165.1">
    <property type="nucleotide sequence ID" value="NZ_FMSH01000154.1"/>
</dbReference>
<reference evidence="2" key="1">
    <citation type="submission" date="2016-09" db="EMBL/GenBank/DDBJ databases">
        <authorList>
            <person name="Capua I."/>
            <person name="De Benedictis P."/>
            <person name="Joannis T."/>
            <person name="Lombin L.H."/>
            <person name="Cattoli G."/>
        </authorList>
    </citation>
    <scope>NUCLEOTIDE SEQUENCE</scope>
    <source>
        <strain evidence="2">B9</strain>
    </source>
</reference>
<gene>
    <name evidence="2" type="ORF">CNECB9_2370149</name>
</gene>
<protein>
    <submittedName>
        <fullName evidence="2">Uncharacterized protein</fullName>
    </submittedName>
</protein>
<dbReference type="EMBL" id="FMSH01000154">
    <property type="protein sequence ID" value="SCU75575.1"/>
    <property type="molecule type" value="Genomic_DNA"/>
</dbReference>
<feature type="region of interest" description="Disordered" evidence="1">
    <location>
        <begin position="1"/>
        <end position="22"/>
    </location>
</feature>